<feature type="domain" description="Retrovirus-related Pol polyprotein from transposon TNT 1-94-like beta-barrel" evidence="1">
    <location>
        <begin position="111"/>
        <end position="183"/>
    </location>
</feature>
<evidence type="ECO:0000313" key="2">
    <source>
        <dbReference type="EMBL" id="KAG6501825.1"/>
    </source>
</evidence>
<name>A0A8J5G719_ZINOF</name>
<dbReference type="Proteomes" id="UP000734854">
    <property type="component" value="Unassembled WGS sequence"/>
</dbReference>
<reference evidence="2 3" key="1">
    <citation type="submission" date="2020-08" db="EMBL/GenBank/DDBJ databases">
        <title>Plant Genome Project.</title>
        <authorList>
            <person name="Zhang R.-G."/>
        </authorList>
    </citation>
    <scope>NUCLEOTIDE SEQUENCE [LARGE SCALE GENOMIC DNA]</scope>
    <source>
        <tissue evidence="2">Rhizome</tissue>
    </source>
</reference>
<evidence type="ECO:0000259" key="1">
    <source>
        <dbReference type="Pfam" id="PF22936"/>
    </source>
</evidence>
<keyword evidence="3" id="KW-1185">Reference proteome</keyword>
<comment type="caution">
    <text evidence="2">The sequence shown here is derived from an EMBL/GenBank/DDBJ whole genome shotgun (WGS) entry which is preliminary data.</text>
</comment>
<gene>
    <name evidence="2" type="ORF">ZIOFF_041709</name>
</gene>
<protein>
    <recommendedName>
        <fullName evidence="1">Retrovirus-related Pol polyprotein from transposon TNT 1-94-like beta-barrel domain-containing protein</fullName>
    </recommendedName>
</protein>
<dbReference type="InterPro" id="IPR054722">
    <property type="entry name" value="PolX-like_BBD"/>
</dbReference>
<evidence type="ECO:0000313" key="3">
    <source>
        <dbReference type="Proteomes" id="UP000734854"/>
    </source>
</evidence>
<dbReference type="Pfam" id="PF22936">
    <property type="entry name" value="Pol_BBD"/>
    <property type="match status" value="1"/>
</dbReference>
<proteinExistence type="predicted"/>
<dbReference type="EMBL" id="JACMSC010000011">
    <property type="protein sequence ID" value="KAG6501825.1"/>
    <property type="molecule type" value="Genomic_DNA"/>
</dbReference>
<organism evidence="2 3">
    <name type="scientific">Zingiber officinale</name>
    <name type="common">Ginger</name>
    <name type="synonym">Amomum zingiber</name>
    <dbReference type="NCBI Taxonomy" id="94328"/>
    <lineage>
        <taxon>Eukaryota</taxon>
        <taxon>Viridiplantae</taxon>
        <taxon>Streptophyta</taxon>
        <taxon>Embryophyta</taxon>
        <taxon>Tracheophyta</taxon>
        <taxon>Spermatophyta</taxon>
        <taxon>Magnoliopsida</taxon>
        <taxon>Liliopsida</taxon>
        <taxon>Zingiberales</taxon>
        <taxon>Zingiberaceae</taxon>
        <taxon>Zingiber</taxon>
    </lineage>
</organism>
<accession>A0A8J5G719</accession>
<dbReference type="AlphaFoldDB" id="A0A8J5G719"/>
<sequence length="253" mass="27438">MVAYGRGFFQGRSTSHGRGTNTTRSSSSCVQCGRSNHVSEKCWAKFGKLDWANNVSTELSTPSLDIDDHDDMVSVSRTDYEILLRSSASIPSITTASSSPGMFAVSCDKSWMLDSGESTYITGNKSVFSSSFVSSSLSPVRLANATYSLIMGRDVVKSIANIILDNVLFAPKFSVGLLPISQVYTMRARLESDSCPSHPLPIAPYVPCPSNIDLPIALHKEVPTIYFEAYQHSAWQTTMDGKCLPLSLVVLGS</sequence>